<accession>A0A410P308</accession>
<dbReference type="KEGG" id="vai:BU251_01350"/>
<evidence type="ECO:0000256" key="8">
    <source>
        <dbReference type="HAMAP-Rule" id="MF_00134"/>
    </source>
</evidence>
<keyword evidence="7 8" id="KW-0456">Lyase</keyword>
<keyword evidence="6 8" id="KW-0057">Aromatic amino acid biosynthesis</keyword>
<dbReference type="GO" id="GO:0004640">
    <property type="term" value="F:phosphoribosylanthranilate isomerase activity"/>
    <property type="evidence" value="ECO:0007669"/>
    <property type="project" value="TreeGrafter"/>
</dbReference>
<dbReference type="InterPro" id="IPR013785">
    <property type="entry name" value="Aldolase_TIM"/>
</dbReference>
<comment type="similarity">
    <text evidence="8">Belongs to the TrpC family.</text>
</comment>
<feature type="domain" description="Indole-3-glycerol phosphate synthase" evidence="9">
    <location>
        <begin position="4"/>
        <end position="249"/>
    </location>
</feature>
<comment type="pathway">
    <text evidence="2 8">Amino-acid biosynthesis; L-tryptophan biosynthesis; L-tryptophan from chorismate: step 4/5.</text>
</comment>
<dbReference type="PANTHER" id="PTHR22854">
    <property type="entry name" value="TRYPTOPHAN BIOSYNTHESIS PROTEIN"/>
    <property type="match status" value="1"/>
</dbReference>
<evidence type="ECO:0000256" key="6">
    <source>
        <dbReference type="ARBA" id="ARBA00023141"/>
    </source>
</evidence>
<dbReference type="PROSITE" id="PS00614">
    <property type="entry name" value="IGPS"/>
    <property type="match status" value="1"/>
</dbReference>
<dbReference type="InterPro" id="IPR013798">
    <property type="entry name" value="Indole-3-glycerol_P_synth_dom"/>
</dbReference>
<sequence length="268" mass="29181">MNILDEIVLQTRQDLERRKEETSQRDLLKRLEGPLEAPRFKAALAVPGRIHLVAEIKKSSPSCGVIRPDFDPLAIASAYAQAGVSALSILTEEKYFGGRLAYLDEVRRAVSLPVLRKDFIVDEYQIYESKAHGADAVLLIASLLDRPALRRFARLASDCSLDVLLEIHDEAEVEMVAEAPQALIGINTRNLKDFSTDFGVLTRLAGRLPKDRLVICESGVKDKGDLALIKEAGVSGVLVGTSLMRAKDPGALAAVFVSFLKSSAVVGD</sequence>
<evidence type="ECO:0000256" key="5">
    <source>
        <dbReference type="ARBA" id="ARBA00022822"/>
    </source>
</evidence>
<dbReference type="HAMAP" id="MF_00134_B">
    <property type="entry name" value="IGPS_B"/>
    <property type="match status" value="1"/>
</dbReference>
<comment type="catalytic activity">
    <reaction evidence="1 8">
        <text>1-(2-carboxyphenylamino)-1-deoxy-D-ribulose 5-phosphate + H(+) = (1S,2R)-1-C-(indol-3-yl)glycerol 3-phosphate + CO2 + H2O</text>
        <dbReference type="Rhea" id="RHEA:23476"/>
        <dbReference type="ChEBI" id="CHEBI:15377"/>
        <dbReference type="ChEBI" id="CHEBI:15378"/>
        <dbReference type="ChEBI" id="CHEBI:16526"/>
        <dbReference type="ChEBI" id="CHEBI:58613"/>
        <dbReference type="ChEBI" id="CHEBI:58866"/>
        <dbReference type="EC" id="4.1.1.48"/>
    </reaction>
</comment>
<dbReference type="UniPathway" id="UPA00035">
    <property type="reaction ID" value="UER00043"/>
</dbReference>
<dbReference type="GO" id="GO:0000162">
    <property type="term" value="P:L-tryptophan biosynthetic process"/>
    <property type="evidence" value="ECO:0007669"/>
    <property type="project" value="UniProtKB-UniRule"/>
</dbReference>
<evidence type="ECO:0000313" key="10">
    <source>
        <dbReference type="EMBL" id="QAT16468.1"/>
    </source>
</evidence>
<dbReference type="PANTHER" id="PTHR22854:SF2">
    <property type="entry name" value="INDOLE-3-GLYCEROL-PHOSPHATE SYNTHASE"/>
    <property type="match status" value="1"/>
</dbReference>
<dbReference type="InterPro" id="IPR045186">
    <property type="entry name" value="Indole-3-glycerol_P_synth"/>
</dbReference>
<protein>
    <recommendedName>
        <fullName evidence="8">Indole-3-glycerol phosphate synthase</fullName>
        <shortName evidence="8">IGPS</shortName>
        <ecNumber evidence="8">4.1.1.48</ecNumber>
    </recommendedName>
</protein>
<evidence type="ECO:0000256" key="2">
    <source>
        <dbReference type="ARBA" id="ARBA00004696"/>
    </source>
</evidence>
<dbReference type="RefSeq" id="WP_128699106.1">
    <property type="nucleotide sequence ID" value="NZ_CP019384.1"/>
</dbReference>
<dbReference type="Gene3D" id="3.20.20.70">
    <property type="entry name" value="Aldolase class I"/>
    <property type="match status" value="1"/>
</dbReference>
<evidence type="ECO:0000256" key="1">
    <source>
        <dbReference type="ARBA" id="ARBA00001633"/>
    </source>
</evidence>
<dbReference type="EC" id="4.1.1.48" evidence="8"/>
<dbReference type="FunFam" id="3.20.20.70:FF:000024">
    <property type="entry name" value="Indole-3-glycerol phosphate synthase"/>
    <property type="match status" value="1"/>
</dbReference>
<evidence type="ECO:0000256" key="4">
    <source>
        <dbReference type="ARBA" id="ARBA00022793"/>
    </source>
</evidence>
<evidence type="ECO:0000256" key="7">
    <source>
        <dbReference type="ARBA" id="ARBA00023239"/>
    </source>
</evidence>
<keyword evidence="3 8" id="KW-0028">Amino-acid biosynthesis</keyword>
<dbReference type="InterPro" id="IPR011060">
    <property type="entry name" value="RibuloseP-bd_barrel"/>
</dbReference>
<reference evidence="10 11" key="1">
    <citation type="submission" date="2017-01" db="EMBL/GenBank/DDBJ databases">
        <title>First insights into the biology of 'candidatus Vampirococcus archaeovorus'.</title>
        <authorList>
            <person name="Kizina J."/>
            <person name="Jordan S."/>
            <person name="Stueber K."/>
            <person name="Reinhardt R."/>
            <person name="Harder J."/>
        </authorList>
    </citation>
    <scope>NUCLEOTIDE SEQUENCE [LARGE SCALE GENOMIC DNA]</scope>
    <source>
        <strain evidence="10 11">LiM</strain>
    </source>
</reference>
<dbReference type="GO" id="GO:0004425">
    <property type="term" value="F:indole-3-glycerol-phosphate synthase activity"/>
    <property type="evidence" value="ECO:0007669"/>
    <property type="project" value="UniProtKB-UniRule"/>
</dbReference>
<keyword evidence="4 8" id="KW-0210">Decarboxylase</keyword>
<gene>
    <name evidence="8" type="primary">trpC</name>
    <name evidence="10" type="ORF">BU251_01350</name>
</gene>
<keyword evidence="5 8" id="KW-0822">Tryptophan biosynthesis</keyword>
<organism evidence="10 11">
    <name type="scientific">Velamenicoccus archaeovorus</name>
    <dbReference type="NCBI Taxonomy" id="1930593"/>
    <lineage>
        <taxon>Bacteria</taxon>
        <taxon>Pseudomonadati</taxon>
        <taxon>Candidatus Omnitrophota</taxon>
        <taxon>Candidatus Velamenicoccus</taxon>
    </lineage>
</organism>
<dbReference type="CDD" id="cd00331">
    <property type="entry name" value="IGPS"/>
    <property type="match status" value="1"/>
</dbReference>
<dbReference type="AlphaFoldDB" id="A0A410P308"/>
<dbReference type="Proteomes" id="UP000287243">
    <property type="component" value="Chromosome"/>
</dbReference>
<evidence type="ECO:0000259" key="9">
    <source>
        <dbReference type="Pfam" id="PF00218"/>
    </source>
</evidence>
<dbReference type="InterPro" id="IPR001468">
    <property type="entry name" value="Indole-3-GlycerolPSynthase_CS"/>
</dbReference>
<dbReference type="NCBIfam" id="NF001377">
    <property type="entry name" value="PRK00278.2-4"/>
    <property type="match status" value="1"/>
</dbReference>
<evidence type="ECO:0000256" key="3">
    <source>
        <dbReference type="ARBA" id="ARBA00022605"/>
    </source>
</evidence>
<name>A0A410P308_VELA1</name>
<proteinExistence type="inferred from homology"/>
<dbReference type="OrthoDB" id="9804217at2"/>
<dbReference type="SUPFAM" id="SSF51366">
    <property type="entry name" value="Ribulose-phoshate binding barrel"/>
    <property type="match status" value="1"/>
</dbReference>
<dbReference type="EMBL" id="CP019384">
    <property type="protein sequence ID" value="QAT16468.1"/>
    <property type="molecule type" value="Genomic_DNA"/>
</dbReference>
<keyword evidence="11" id="KW-1185">Reference proteome</keyword>
<evidence type="ECO:0000313" key="11">
    <source>
        <dbReference type="Proteomes" id="UP000287243"/>
    </source>
</evidence>
<dbReference type="Pfam" id="PF00218">
    <property type="entry name" value="IGPS"/>
    <property type="match status" value="1"/>
</dbReference>